<dbReference type="Pfam" id="PF06912">
    <property type="entry name" value="DUF1275"/>
    <property type="match status" value="1"/>
</dbReference>
<keyword evidence="1" id="KW-0812">Transmembrane</keyword>
<evidence type="ECO:0000313" key="3">
    <source>
        <dbReference type="Proteomes" id="UP000727907"/>
    </source>
</evidence>
<evidence type="ECO:0000313" key="2">
    <source>
        <dbReference type="EMBL" id="MBU8873530.1"/>
    </source>
</evidence>
<keyword evidence="1" id="KW-0472">Membrane</keyword>
<dbReference type="InterPro" id="IPR010699">
    <property type="entry name" value="DUF1275"/>
</dbReference>
<organism evidence="2 3">
    <name type="scientific">Reyranella humidisoli</name>
    <dbReference type="NCBI Taxonomy" id="2849149"/>
    <lineage>
        <taxon>Bacteria</taxon>
        <taxon>Pseudomonadati</taxon>
        <taxon>Pseudomonadota</taxon>
        <taxon>Alphaproteobacteria</taxon>
        <taxon>Hyphomicrobiales</taxon>
        <taxon>Reyranellaceae</taxon>
        <taxon>Reyranella</taxon>
    </lineage>
</organism>
<sequence length="191" mass="19528">MVAGIADAVGYVTMNGVFAANMTGNTVLAGIDLAKGNHLGAWNHLTPLVAFFPGAMLARVLVRLLKGPAAVLLLEAVLIAVVGFLPVSEENAVMIVAFAMGLQASAITSFAGHSVSTVVVTSTLARTADAAVDRLWPGSPTPPPSAVNTWLLALTWTGYLIGAVIGGALLPVLAYPLLVPAALLVLLLLLL</sequence>
<evidence type="ECO:0000256" key="1">
    <source>
        <dbReference type="SAM" id="Phobius"/>
    </source>
</evidence>
<reference evidence="2 3" key="1">
    <citation type="submission" date="2021-06" db="EMBL/GenBank/DDBJ databases">
        <authorList>
            <person name="Lee D.H."/>
        </authorList>
    </citation>
    <scope>NUCLEOTIDE SEQUENCE [LARGE SCALE GENOMIC DNA]</scope>
    <source>
        <strain evidence="2 3">MMS21-HV4-11</strain>
    </source>
</reference>
<feature type="transmembrane region" description="Helical" evidence="1">
    <location>
        <begin position="146"/>
        <end position="166"/>
    </location>
</feature>
<gene>
    <name evidence="2" type="ORF">KQ910_07125</name>
</gene>
<dbReference type="EMBL" id="JAHOPB010000001">
    <property type="protein sequence ID" value="MBU8873530.1"/>
    <property type="molecule type" value="Genomic_DNA"/>
</dbReference>
<protein>
    <submittedName>
        <fullName evidence="2">DUF1275 domain-containing protein</fullName>
    </submittedName>
</protein>
<keyword evidence="1" id="KW-1133">Transmembrane helix</keyword>
<proteinExistence type="predicted"/>
<feature type="transmembrane region" description="Helical" evidence="1">
    <location>
        <begin position="41"/>
        <end position="62"/>
    </location>
</feature>
<feature type="transmembrane region" description="Helical" evidence="1">
    <location>
        <begin position="69"/>
        <end position="87"/>
    </location>
</feature>
<keyword evidence="3" id="KW-1185">Reference proteome</keyword>
<feature type="transmembrane region" description="Helical" evidence="1">
    <location>
        <begin position="93"/>
        <end position="125"/>
    </location>
</feature>
<name>A0ABS6IHR7_9HYPH</name>
<comment type="caution">
    <text evidence="2">The sequence shown here is derived from an EMBL/GenBank/DDBJ whole genome shotgun (WGS) entry which is preliminary data.</text>
</comment>
<accession>A0ABS6IHR7</accession>
<dbReference type="PANTHER" id="PTHR37314:SF4">
    <property type="entry name" value="UPF0700 TRANSMEMBRANE PROTEIN YOAK"/>
    <property type="match status" value="1"/>
</dbReference>
<feature type="transmembrane region" description="Helical" evidence="1">
    <location>
        <begin position="172"/>
        <end position="190"/>
    </location>
</feature>
<dbReference type="Proteomes" id="UP000727907">
    <property type="component" value="Unassembled WGS sequence"/>
</dbReference>
<dbReference type="PANTHER" id="PTHR37314">
    <property type="entry name" value="SLR0142 PROTEIN"/>
    <property type="match status" value="1"/>
</dbReference>